<evidence type="ECO:0008006" key="2">
    <source>
        <dbReference type="Google" id="ProtNLM"/>
    </source>
</evidence>
<proteinExistence type="predicted"/>
<dbReference type="AlphaFoldDB" id="A0A6C0KCA9"/>
<accession>A0A6C0KCA9</accession>
<reference evidence="1" key="1">
    <citation type="journal article" date="2020" name="Nature">
        <title>Giant virus diversity and host interactions through global metagenomics.</title>
        <authorList>
            <person name="Schulz F."/>
            <person name="Roux S."/>
            <person name="Paez-Espino D."/>
            <person name="Jungbluth S."/>
            <person name="Walsh D.A."/>
            <person name="Denef V.J."/>
            <person name="McMahon K.D."/>
            <person name="Konstantinidis K.T."/>
            <person name="Eloe-Fadrosh E.A."/>
            <person name="Kyrpides N.C."/>
            <person name="Woyke T."/>
        </authorList>
    </citation>
    <scope>NUCLEOTIDE SEQUENCE</scope>
    <source>
        <strain evidence="1">GVMAG-S-1102113-118</strain>
    </source>
</reference>
<sequence>MESSIDRFCETHDVPHERLIGMLNSCLTHIGNNLLYEIQQNKCDAATQTENPSACVSTQTDTPTQTVTQTKDKASLESLGVGELRIVAKKLGRKGYSKMNKDALICLIHKTV</sequence>
<name>A0A6C0KCA9_9ZZZZ</name>
<protein>
    <recommendedName>
        <fullName evidence="2">Rho termination factor N-terminal domain-containing protein</fullName>
    </recommendedName>
</protein>
<organism evidence="1">
    <name type="scientific">viral metagenome</name>
    <dbReference type="NCBI Taxonomy" id="1070528"/>
    <lineage>
        <taxon>unclassified sequences</taxon>
        <taxon>metagenomes</taxon>
        <taxon>organismal metagenomes</taxon>
    </lineage>
</organism>
<evidence type="ECO:0000313" key="1">
    <source>
        <dbReference type="EMBL" id="QHU14420.1"/>
    </source>
</evidence>
<dbReference type="EMBL" id="MN740840">
    <property type="protein sequence ID" value="QHU14420.1"/>
    <property type="molecule type" value="Genomic_DNA"/>
</dbReference>